<keyword evidence="2" id="KW-0812">Transmembrane</keyword>
<evidence type="ECO:0000256" key="1">
    <source>
        <dbReference type="SAM" id="MobiDB-lite"/>
    </source>
</evidence>
<keyword evidence="2" id="KW-1133">Transmembrane helix</keyword>
<protein>
    <recommendedName>
        <fullName evidence="5">DUF3352 domain-containing protein</fullName>
    </recommendedName>
</protein>
<evidence type="ECO:0000256" key="2">
    <source>
        <dbReference type="SAM" id="Phobius"/>
    </source>
</evidence>
<keyword evidence="2" id="KW-0472">Membrane</keyword>
<evidence type="ECO:0000313" key="3">
    <source>
        <dbReference type="EMBL" id="GAA1915613.1"/>
    </source>
</evidence>
<evidence type="ECO:0008006" key="5">
    <source>
        <dbReference type="Google" id="ProtNLM"/>
    </source>
</evidence>
<accession>A0ABN2PAT5</accession>
<feature type="transmembrane region" description="Helical" evidence="2">
    <location>
        <begin position="18"/>
        <end position="37"/>
    </location>
</feature>
<organism evidence="3 4">
    <name type="scientific">Nocardioides lentus</name>
    <dbReference type="NCBI Taxonomy" id="338077"/>
    <lineage>
        <taxon>Bacteria</taxon>
        <taxon>Bacillati</taxon>
        <taxon>Actinomycetota</taxon>
        <taxon>Actinomycetes</taxon>
        <taxon>Propionibacteriales</taxon>
        <taxon>Nocardioidaceae</taxon>
        <taxon>Nocardioides</taxon>
    </lineage>
</organism>
<reference evidence="3 4" key="1">
    <citation type="journal article" date="2019" name="Int. J. Syst. Evol. Microbiol.">
        <title>The Global Catalogue of Microorganisms (GCM) 10K type strain sequencing project: providing services to taxonomists for standard genome sequencing and annotation.</title>
        <authorList>
            <consortium name="The Broad Institute Genomics Platform"/>
            <consortium name="The Broad Institute Genome Sequencing Center for Infectious Disease"/>
            <person name="Wu L."/>
            <person name="Ma J."/>
        </authorList>
    </citation>
    <scope>NUCLEOTIDE SEQUENCE [LARGE SCALE GENOMIC DNA]</scope>
    <source>
        <strain evidence="3 4">JCM 14046</strain>
    </source>
</reference>
<sequence length="365" mass="37665">MTRVAERFGPLGPGPRRVVLALGLAVVLVVGVALWAVRALGGPEGDLARAAEVSPAASQRLSFTDWAGVRAERGADLDADSSGAAVRRFLDEAYRSDLVSTSATVASAEALQEQFGLSPGTVEWEGFSQSTDGAVVSLQLPEDADLDALGERLAGLGFARPDEADGVWQGGADLLARLDPAFSPVFGYVVLLADEGLVLTSDSAAYLRTARASATGEASGMLDEVADVVGPLPDALSAAVYTGTYACGELAMTTADEVDQASGDRLVDEAGGVHPLTSFAMARVPGGDVRTVLGLETADAAREDADPRARLASGEAPGQGGSFRDRFRLEEVVADGRAVVMDMSPRRGQLVVSDLSTGPLLFAAC</sequence>
<dbReference type="Proteomes" id="UP001501612">
    <property type="component" value="Unassembled WGS sequence"/>
</dbReference>
<gene>
    <name evidence="3" type="ORF">GCM10009737_16290</name>
</gene>
<name>A0ABN2PAT5_9ACTN</name>
<proteinExistence type="predicted"/>
<dbReference type="EMBL" id="BAAAMY010000004">
    <property type="protein sequence ID" value="GAA1915613.1"/>
    <property type="molecule type" value="Genomic_DNA"/>
</dbReference>
<dbReference type="RefSeq" id="WP_344005975.1">
    <property type="nucleotide sequence ID" value="NZ_BAAAMY010000004.1"/>
</dbReference>
<evidence type="ECO:0000313" key="4">
    <source>
        <dbReference type="Proteomes" id="UP001501612"/>
    </source>
</evidence>
<keyword evidence="4" id="KW-1185">Reference proteome</keyword>
<feature type="region of interest" description="Disordered" evidence="1">
    <location>
        <begin position="303"/>
        <end position="322"/>
    </location>
</feature>
<comment type="caution">
    <text evidence="3">The sequence shown here is derived from an EMBL/GenBank/DDBJ whole genome shotgun (WGS) entry which is preliminary data.</text>
</comment>